<dbReference type="InterPro" id="IPR014824">
    <property type="entry name" value="Nfu/NifU_N"/>
</dbReference>
<proteinExistence type="predicted"/>
<dbReference type="AlphaFoldDB" id="A0A271J1Q7"/>
<dbReference type="Gene3D" id="3.30.1370.70">
    <property type="entry name" value="Scaffold protein Nfu/NifU, N-terminal domain"/>
    <property type="match status" value="1"/>
</dbReference>
<dbReference type="SMART" id="SM00932">
    <property type="entry name" value="Nfu_N"/>
    <property type="match status" value="1"/>
</dbReference>
<evidence type="ECO:0000313" key="3">
    <source>
        <dbReference type="Proteomes" id="UP000216339"/>
    </source>
</evidence>
<dbReference type="RefSeq" id="WP_095511129.1">
    <property type="nucleotide sequence ID" value="NZ_MQWD01000001.1"/>
</dbReference>
<dbReference type="EMBL" id="MQWD01000001">
    <property type="protein sequence ID" value="PAP77461.1"/>
    <property type="molecule type" value="Genomic_DNA"/>
</dbReference>
<dbReference type="InterPro" id="IPR036498">
    <property type="entry name" value="Nfu/NifU_N_sf"/>
</dbReference>
<dbReference type="Pfam" id="PF08712">
    <property type="entry name" value="Nfu_N"/>
    <property type="match status" value="1"/>
</dbReference>
<reference evidence="2 3" key="1">
    <citation type="submission" date="2016-11" db="EMBL/GenBank/DDBJ databases">
        <title>Study of marine rhodopsin-containing bacteria.</title>
        <authorList>
            <person name="Yoshizawa S."/>
            <person name="Kumagai Y."/>
            <person name="Kogure K."/>
        </authorList>
    </citation>
    <scope>NUCLEOTIDE SEQUENCE [LARGE SCALE GENOMIC DNA]</scope>
    <source>
        <strain evidence="2 3">SAORIC-28</strain>
    </source>
</reference>
<organism evidence="2 3">
    <name type="scientific">Rubrivirga marina</name>
    <dbReference type="NCBI Taxonomy" id="1196024"/>
    <lineage>
        <taxon>Bacteria</taxon>
        <taxon>Pseudomonadati</taxon>
        <taxon>Rhodothermota</taxon>
        <taxon>Rhodothermia</taxon>
        <taxon>Rhodothermales</taxon>
        <taxon>Rubricoccaceae</taxon>
        <taxon>Rubrivirga</taxon>
    </lineage>
</organism>
<feature type="domain" description="Scaffold protein Nfu/NifU N-terminal" evidence="1">
    <location>
        <begin position="3"/>
        <end position="90"/>
    </location>
</feature>
<keyword evidence="3" id="KW-1185">Reference proteome</keyword>
<sequence length="90" mass="9666">MTISARPTPNPNSLKFEVKGATLLDGGLEAFHSATEADGHALASELFSLRGVESLLIVPDFVTVTKHPAADWDLLADGVEQVLREHLSEN</sequence>
<dbReference type="SUPFAM" id="SSF110836">
    <property type="entry name" value="Hypothetical protein SAV1430"/>
    <property type="match status" value="1"/>
</dbReference>
<comment type="caution">
    <text evidence="2">The sequence shown here is derived from an EMBL/GenBank/DDBJ whole genome shotgun (WGS) entry which is preliminary data.</text>
</comment>
<dbReference type="OrthoDB" id="9796965at2"/>
<accession>A0A271J1Q7</accession>
<dbReference type="Proteomes" id="UP000216339">
    <property type="component" value="Unassembled WGS sequence"/>
</dbReference>
<evidence type="ECO:0000313" key="2">
    <source>
        <dbReference type="EMBL" id="PAP77461.1"/>
    </source>
</evidence>
<evidence type="ECO:0000259" key="1">
    <source>
        <dbReference type="SMART" id="SM00932"/>
    </source>
</evidence>
<name>A0A271J1Q7_9BACT</name>
<gene>
    <name evidence="2" type="ORF">BSZ37_13955</name>
</gene>
<protein>
    <recommendedName>
        <fullName evidence="1">Scaffold protein Nfu/NifU N-terminal domain-containing protein</fullName>
    </recommendedName>
</protein>